<dbReference type="Gene3D" id="1.10.3090.10">
    <property type="entry name" value="cca-adding enzyme, domain 2"/>
    <property type="match status" value="1"/>
</dbReference>
<evidence type="ECO:0000256" key="2">
    <source>
        <dbReference type="ARBA" id="ARBA00022679"/>
    </source>
</evidence>
<dbReference type="KEGG" id="lau:G293_05215"/>
<dbReference type="GO" id="GO:0000166">
    <property type="term" value="F:nucleotide binding"/>
    <property type="evidence" value="ECO:0007669"/>
    <property type="project" value="UniProtKB-KW"/>
</dbReference>
<comment type="cofactor">
    <cofactor evidence="1">
        <name>Mg(2+)</name>
        <dbReference type="ChEBI" id="CHEBI:18420"/>
    </cofactor>
</comment>
<dbReference type="RefSeq" id="WP_244464388.1">
    <property type="nucleotide sequence ID" value="NZ_CP004021.1"/>
</dbReference>
<name>A0A0G3I435_LIBAF</name>
<dbReference type="InterPro" id="IPR043519">
    <property type="entry name" value="NT_sf"/>
</dbReference>
<keyword evidence="7" id="KW-0460">Magnesium</keyword>
<dbReference type="InterPro" id="IPR050264">
    <property type="entry name" value="Bact_CCA-adding_enz_type3_sf"/>
</dbReference>
<dbReference type="GO" id="GO:0046872">
    <property type="term" value="F:metal ion binding"/>
    <property type="evidence" value="ECO:0007669"/>
    <property type="project" value="UniProtKB-KW"/>
</dbReference>
<evidence type="ECO:0000256" key="6">
    <source>
        <dbReference type="ARBA" id="ARBA00022741"/>
    </source>
</evidence>
<evidence type="ECO:0000313" key="11">
    <source>
        <dbReference type="EMBL" id="AKK20654.1"/>
    </source>
</evidence>
<evidence type="ECO:0000256" key="3">
    <source>
        <dbReference type="ARBA" id="ARBA00022694"/>
    </source>
</evidence>
<feature type="domain" description="tRNA nucleotidyltransferase/poly(A) polymerase RNA and SrmB- binding" evidence="10">
    <location>
        <begin position="196"/>
        <end position="241"/>
    </location>
</feature>
<dbReference type="Pfam" id="PF01743">
    <property type="entry name" value="PolyA_pol"/>
    <property type="match status" value="1"/>
</dbReference>
<evidence type="ECO:0000259" key="9">
    <source>
        <dbReference type="Pfam" id="PF01743"/>
    </source>
</evidence>
<comment type="similarity">
    <text evidence="8">Belongs to the tRNA nucleotidyltransferase/poly(A) polymerase family.</text>
</comment>
<keyword evidence="2 8" id="KW-0808">Transferase</keyword>
<evidence type="ECO:0000256" key="7">
    <source>
        <dbReference type="ARBA" id="ARBA00022842"/>
    </source>
</evidence>
<dbReference type="PATRIC" id="fig|1277257.4.peg.1136"/>
<dbReference type="STRING" id="1277257.G293_05215"/>
<dbReference type="CDD" id="cd05398">
    <property type="entry name" value="NT_ClassII-CCAase"/>
    <property type="match status" value="1"/>
</dbReference>
<dbReference type="SUPFAM" id="SSF81301">
    <property type="entry name" value="Nucleotidyltransferase"/>
    <property type="match status" value="1"/>
</dbReference>
<dbReference type="InterPro" id="IPR032828">
    <property type="entry name" value="PolyA_RNA-bd"/>
</dbReference>
<evidence type="ECO:0000259" key="10">
    <source>
        <dbReference type="Pfam" id="PF12627"/>
    </source>
</evidence>
<dbReference type="PANTHER" id="PTHR46173:SF1">
    <property type="entry name" value="CCA TRNA NUCLEOTIDYLTRANSFERASE 1, MITOCHONDRIAL"/>
    <property type="match status" value="1"/>
</dbReference>
<dbReference type="PANTHER" id="PTHR46173">
    <property type="entry name" value="CCA TRNA NUCLEOTIDYLTRANSFERASE 1, MITOCHONDRIAL"/>
    <property type="match status" value="1"/>
</dbReference>
<dbReference type="Proteomes" id="UP000035503">
    <property type="component" value="Chromosome"/>
</dbReference>
<keyword evidence="8" id="KW-0694">RNA-binding</keyword>
<dbReference type="GO" id="GO:0016779">
    <property type="term" value="F:nucleotidyltransferase activity"/>
    <property type="evidence" value="ECO:0007669"/>
    <property type="project" value="UniProtKB-KW"/>
</dbReference>
<dbReference type="AlphaFoldDB" id="A0A0G3I435"/>
<gene>
    <name evidence="11" type="ORF">G293_05215</name>
</gene>
<keyword evidence="5" id="KW-0479">Metal-binding</keyword>
<dbReference type="SUPFAM" id="SSF81891">
    <property type="entry name" value="Poly A polymerase C-terminal region-like"/>
    <property type="match status" value="1"/>
</dbReference>
<reference evidence="11 12" key="1">
    <citation type="journal article" date="2015" name="Genome Announc.">
        <title>Complete Genome Sequence of 'Candidatus Liberibacter africanus,' a Bacterium Associated with Citrus Huanglongbing.</title>
        <authorList>
            <person name="Lin H."/>
            <person name="Pietersen G."/>
            <person name="Han C."/>
            <person name="Read D.A."/>
            <person name="Lou B."/>
            <person name="Gupta G."/>
            <person name="Civerolo E.L."/>
        </authorList>
    </citation>
    <scope>NUCLEOTIDE SEQUENCE [LARGE SCALE GENOMIC DNA]</scope>
    <source>
        <strain evidence="11 12">PTSAPSY</strain>
    </source>
</reference>
<dbReference type="InterPro" id="IPR002646">
    <property type="entry name" value="PolA_pol_head_dom"/>
</dbReference>
<dbReference type="GO" id="GO:0000049">
    <property type="term" value="F:tRNA binding"/>
    <property type="evidence" value="ECO:0007669"/>
    <property type="project" value="TreeGrafter"/>
</dbReference>
<proteinExistence type="inferred from homology"/>
<sequence>MNYNKMVSISQHKWFNDPDLTHILSLLNQGKEKSCIVGGAVRNSLMNLSVQDIDIATTIYPDLVMKIFSKTPYKVIPTGIRYGTIKVLCRKKYFDITTLRRDLITDGRYAQVIFTRDWKADSLRRDFTINALYADQHGKVIDYVGGLNDLKNHTIKFIGNAHHRILEDYLRILRFFRFFAHYGEKNIDSDGLLASIKTKKCLQILSSERIWSEIKKILEAVNPLDAIIHMYNGKIFEEIFLNVQESSLNKLSKVIEGEEVFGWKVDPLLRFAVLLSLRDNDAILYVVNKLKLSRDIKYFLTSFISFNVHKETLSIQEVKKNFYLYGEKVIIAKLKFFLAINYKSISHKDTSFILQVLSDIISWKKPLFPLRGDDVLQYGIPSGREVGDLLFHCKQEWINSSFQLSQKDLLHFLQKLIADQNKK</sequence>
<dbReference type="GO" id="GO:0008033">
    <property type="term" value="P:tRNA processing"/>
    <property type="evidence" value="ECO:0007669"/>
    <property type="project" value="UniProtKB-KW"/>
</dbReference>
<keyword evidence="4" id="KW-0548">Nucleotidyltransferase</keyword>
<evidence type="ECO:0000256" key="1">
    <source>
        <dbReference type="ARBA" id="ARBA00001946"/>
    </source>
</evidence>
<keyword evidence="12" id="KW-1185">Reference proteome</keyword>
<dbReference type="Gene3D" id="3.30.460.10">
    <property type="entry name" value="Beta Polymerase, domain 2"/>
    <property type="match status" value="1"/>
</dbReference>
<evidence type="ECO:0000256" key="4">
    <source>
        <dbReference type="ARBA" id="ARBA00022695"/>
    </source>
</evidence>
<dbReference type="EMBL" id="CP004021">
    <property type="protein sequence ID" value="AKK20654.1"/>
    <property type="molecule type" value="Genomic_DNA"/>
</dbReference>
<accession>A0A0G3I435</accession>
<keyword evidence="6" id="KW-0547">Nucleotide-binding</keyword>
<evidence type="ECO:0000313" key="12">
    <source>
        <dbReference type="Proteomes" id="UP000035503"/>
    </source>
</evidence>
<feature type="domain" description="Poly A polymerase head" evidence="9">
    <location>
        <begin position="36"/>
        <end position="155"/>
    </location>
</feature>
<organism evidence="11 12">
    <name type="scientific">Candidatus Liberibacter africanus PTSAPSY</name>
    <dbReference type="NCBI Taxonomy" id="1277257"/>
    <lineage>
        <taxon>Bacteria</taxon>
        <taxon>Pseudomonadati</taxon>
        <taxon>Pseudomonadota</taxon>
        <taxon>Alphaproteobacteria</taxon>
        <taxon>Hyphomicrobiales</taxon>
        <taxon>Rhizobiaceae</taxon>
        <taxon>Liberibacter</taxon>
    </lineage>
</organism>
<protein>
    <submittedName>
        <fullName evidence="11">Poly(A) polymerase protein</fullName>
    </submittedName>
</protein>
<keyword evidence="3" id="KW-0819">tRNA processing</keyword>
<evidence type="ECO:0000256" key="5">
    <source>
        <dbReference type="ARBA" id="ARBA00022723"/>
    </source>
</evidence>
<evidence type="ECO:0000256" key="8">
    <source>
        <dbReference type="RuleBase" id="RU003953"/>
    </source>
</evidence>
<dbReference type="Pfam" id="PF12627">
    <property type="entry name" value="PolyA_pol_RNAbd"/>
    <property type="match status" value="1"/>
</dbReference>